<dbReference type="OrthoDB" id="769613at2759"/>
<evidence type="ECO:0000313" key="4">
    <source>
        <dbReference type="Proteomes" id="UP001652660"/>
    </source>
</evidence>
<dbReference type="AlphaFoldDB" id="A0A6P6THD5"/>
<dbReference type="PANTHER" id="PTHR31680:SF20">
    <property type="entry name" value="PROTEIN LONGIFOLIA 2-LIKE"/>
    <property type="match status" value="1"/>
</dbReference>
<keyword evidence="1" id="KW-0175">Coiled coil</keyword>
<feature type="compositionally biased region" description="Basic and acidic residues" evidence="2">
    <location>
        <begin position="641"/>
        <end position="655"/>
    </location>
</feature>
<keyword evidence="4" id="KW-1185">Reference proteome</keyword>
<name>A0A6P6THD5_COFAR</name>
<feature type="compositionally biased region" description="Basic residues" evidence="2">
    <location>
        <begin position="657"/>
        <end position="668"/>
    </location>
</feature>
<feature type="coiled-coil region" evidence="1">
    <location>
        <begin position="438"/>
        <end position="468"/>
    </location>
</feature>
<feature type="compositionally biased region" description="Low complexity" evidence="2">
    <location>
        <begin position="700"/>
        <end position="712"/>
    </location>
</feature>
<accession>A0A6P6THD5</accession>
<evidence type="ECO:0000259" key="3">
    <source>
        <dbReference type="Pfam" id="PF14309"/>
    </source>
</evidence>
<proteinExistence type="predicted"/>
<feature type="domain" description="DUF4378" evidence="3">
    <location>
        <begin position="833"/>
        <end position="1001"/>
    </location>
</feature>
<protein>
    <submittedName>
        <fullName evidence="5">Protein LONGIFOLIA 1</fullName>
    </submittedName>
</protein>
<evidence type="ECO:0000313" key="5">
    <source>
        <dbReference type="RefSeq" id="XP_027077437.1"/>
    </source>
</evidence>
<feature type="compositionally biased region" description="Basic and acidic residues" evidence="2">
    <location>
        <begin position="718"/>
        <end position="728"/>
    </location>
</feature>
<dbReference type="PANTHER" id="PTHR31680">
    <property type="entry name" value="LONGIFOLIA PROTEIN"/>
    <property type="match status" value="1"/>
</dbReference>
<feature type="compositionally biased region" description="Polar residues" evidence="2">
    <location>
        <begin position="614"/>
        <end position="625"/>
    </location>
</feature>
<feature type="compositionally biased region" description="Basic and acidic residues" evidence="2">
    <location>
        <begin position="215"/>
        <end position="238"/>
    </location>
</feature>
<organism evidence="4 5">
    <name type="scientific">Coffea arabica</name>
    <name type="common">Arabian coffee</name>
    <dbReference type="NCBI Taxonomy" id="13443"/>
    <lineage>
        <taxon>Eukaryota</taxon>
        <taxon>Viridiplantae</taxon>
        <taxon>Streptophyta</taxon>
        <taxon>Embryophyta</taxon>
        <taxon>Tracheophyta</taxon>
        <taxon>Spermatophyta</taxon>
        <taxon>Magnoliopsida</taxon>
        <taxon>eudicotyledons</taxon>
        <taxon>Gunneridae</taxon>
        <taxon>Pentapetalae</taxon>
        <taxon>asterids</taxon>
        <taxon>lamiids</taxon>
        <taxon>Gentianales</taxon>
        <taxon>Rubiaceae</taxon>
        <taxon>Ixoroideae</taxon>
        <taxon>Gardenieae complex</taxon>
        <taxon>Bertiereae - Coffeeae clade</taxon>
        <taxon>Coffeeae</taxon>
        <taxon>Coffea</taxon>
    </lineage>
</organism>
<feature type="region of interest" description="Disordered" evidence="2">
    <location>
        <begin position="215"/>
        <end position="244"/>
    </location>
</feature>
<dbReference type="InterPro" id="IPR025486">
    <property type="entry name" value="DUF4378"/>
</dbReference>
<feature type="region of interest" description="Disordered" evidence="2">
    <location>
        <begin position="614"/>
        <end position="728"/>
    </location>
</feature>
<dbReference type="GeneID" id="113701127"/>
<feature type="compositionally biased region" description="Polar residues" evidence="2">
    <location>
        <begin position="671"/>
        <end position="699"/>
    </location>
</feature>
<feature type="region of interest" description="Disordered" evidence="2">
    <location>
        <begin position="47"/>
        <end position="87"/>
    </location>
</feature>
<feature type="region of interest" description="Disordered" evidence="2">
    <location>
        <begin position="391"/>
        <end position="416"/>
    </location>
</feature>
<dbReference type="GO" id="GO:0051513">
    <property type="term" value="P:regulation of monopolar cell growth"/>
    <property type="evidence" value="ECO:0007669"/>
    <property type="project" value="InterPro"/>
</dbReference>
<evidence type="ECO:0000256" key="1">
    <source>
        <dbReference type="SAM" id="Coils"/>
    </source>
</evidence>
<gene>
    <name evidence="5" type="primary">LOC113701127</name>
</gene>
<reference evidence="4" key="1">
    <citation type="journal article" date="2025" name="Foods">
        <title>Unveiling the Microbial Signatures of Arabica Coffee Cherries: Insights into Ripeness Specific Diversity, Functional Traits, and Implications for Quality and Safety.</title>
        <authorList>
            <consortium name="RefSeq"/>
            <person name="Tenea G.N."/>
            <person name="Cifuentes V."/>
            <person name="Reyes P."/>
            <person name="Cevallos-Vallejos M."/>
        </authorList>
    </citation>
    <scope>NUCLEOTIDE SEQUENCE [LARGE SCALE GENOMIC DNA]</scope>
</reference>
<dbReference type="Proteomes" id="UP001652660">
    <property type="component" value="Chromosome 7e"/>
</dbReference>
<feature type="region of interest" description="Disordered" evidence="2">
    <location>
        <begin position="166"/>
        <end position="193"/>
    </location>
</feature>
<dbReference type="InterPro" id="IPR033334">
    <property type="entry name" value="LNG1/2"/>
</dbReference>
<sequence>MSAKILPRSKDENRDLQKQIGCMNGIFQLFDGHYFLAGRRSAAHHHKRLLPGDNSGGEAKNATEKTTGSKLEVVQDQPRVSTESLGTSFSSSSCSSTFSSLDHSKTLQCRPRSFTQNNLLESTNEIPVKRQSSSLHFSQQSPDIRDVVKDSMQREHRRISIKTAAREDGRGRTLKHIDSPRPFQQPKTVQPRVAEFDSRSLAKLQDSPCICKEESDASLRQERKEPPRFSYDERETRNTLKSASKLKELPRLSLDSRQSSLSSASEPRLNFLLRELRKGENVIASKIVDAYQVPGSNKRPSGVVAKLMGLEAFPDSVTNDEGETIKDNSCHDKDFFTKSSKESDKCKKNPLRIQQMVHKDPASPVSKNGSLGIQPTSSPRFPLETASWRQPNAINDSPRTGPGSWNSYRDTPRTSSSVYGEIEKRISELEFRKSGKDLRALKQILEAMQNTRMRLDNKEGEQADLRSETSRYSLDYSCCSDLDSTAFKCQSNKIDHLASKKVTSSPKRFNSSILITKPARTMGDGRISGTSVVPADAPHLPNLRTRETLYTRKDSVCKLAAKDLTPKKTTPQNPHHCKSCTDKKINSKIPKVVQTTRAPQLAKVENYVAFGRSSGSVSPRFQQKNHGIVTQPHLTTPSPELGKRRGKLIEPDSSSKLRPKSTLHRRKDRISCTTGNKEFSHQGDTASIPSESTSSLASQTDTEITSTGSSTEIRTRRKVDQKERNGAARLGEDMPLAELIIVPTEQPSPVSVLDATFCREDSLSPVKKISTVFQDYRTPDPDEAEWHYLGDGFNQKKLENLKQLLHKLRLLNTVPDEASTFEFDSLSERPSPDHRYITKILLASGLLEDMCTVSTDIQLHSSGYLINPDLFHVLEQTEENTMSANEEHRRSNAPLKLDQKIHRKLVFDIVNEILIRKLAPESSFMQRKRNRTGKELLRELYSEVDHIQAKTDCSLDNADETTCILYMDMMQQRDDWADYPSEIPAVVLDMERLIFKDLITEVITAQALGQCDWTGRQCKTIY</sequence>
<dbReference type="RefSeq" id="XP_027077437.1">
    <property type="nucleotide sequence ID" value="XM_027221636.2"/>
</dbReference>
<evidence type="ECO:0000256" key="2">
    <source>
        <dbReference type="SAM" id="MobiDB-lite"/>
    </source>
</evidence>
<feature type="compositionally biased region" description="Basic and acidic residues" evidence="2">
    <location>
        <begin position="166"/>
        <end position="179"/>
    </location>
</feature>
<dbReference type="Pfam" id="PF14309">
    <property type="entry name" value="DUF4378"/>
    <property type="match status" value="1"/>
</dbReference>
<reference evidence="5" key="2">
    <citation type="submission" date="2025-08" db="UniProtKB">
        <authorList>
            <consortium name="RefSeq"/>
        </authorList>
    </citation>
    <scope>IDENTIFICATION</scope>
    <source>
        <tissue evidence="5">Leaves</tissue>
    </source>
</reference>